<dbReference type="AlphaFoldDB" id="A0A852J7X4"/>
<keyword evidence="8" id="KW-0819">tRNA processing</keyword>
<dbReference type="Gene3D" id="2.40.30.10">
    <property type="entry name" value="Translation factors"/>
    <property type="match status" value="1"/>
</dbReference>
<dbReference type="Gene3D" id="2.30.30.280">
    <property type="entry name" value="Adenine nucleotide alpha hydrolases-like domains"/>
    <property type="match status" value="1"/>
</dbReference>
<dbReference type="PANTHER" id="PTHR11933:SF5">
    <property type="entry name" value="MITOCHONDRIAL TRNA-SPECIFIC 2-THIOURIDYLASE 1"/>
    <property type="match status" value="1"/>
</dbReference>
<feature type="domain" description="tRNA-specific 2-thiouridylase MnmA-like C-terminal" evidence="16">
    <location>
        <begin position="328"/>
        <end position="408"/>
    </location>
</feature>
<evidence type="ECO:0000313" key="19">
    <source>
        <dbReference type="Proteomes" id="UP000627253"/>
    </source>
</evidence>
<feature type="region of interest" description="Disordered" evidence="15">
    <location>
        <begin position="419"/>
        <end position="440"/>
    </location>
</feature>
<evidence type="ECO:0000256" key="1">
    <source>
        <dbReference type="ARBA" id="ARBA00003986"/>
    </source>
</evidence>
<evidence type="ECO:0000256" key="13">
    <source>
        <dbReference type="ARBA" id="ARBA00023157"/>
    </source>
</evidence>
<evidence type="ECO:0000256" key="6">
    <source>
        <dbReference type="ARBA" id="ARBA00022555"/>
    </source>
</evidence>
<keyword evidence="13" id="KW-1015">Disulfide bond</keyword>
<dbReference type="OrthoDB" id="3685at2759"/>
<dbReference type="InterPro" id="IPR046885">
    <property type="entry name" value="MnmA-like_C"/>
</dbReference>
<evidence type="ECO:0000256" key="10">
    <source>
        <dbReference type="ARBA" id="ARBA00022840"/>
    </source>
</evidence>
<comment type="catalytic activity">
    <reaction evidence="14">
        <text>5-taurinomethyluridine(34) in tRNA + S-sulfanyl-L-cysteinyl-[protein] + AH2 + ATP = 5-taurinomethyl-2-thiouridine(34) in tRNA + L-cysteinyl-[protein] + A + AMP + diphosphate + H(+)</text>
        <dbReference type="Rhea" id="RHEA:47040"/>
        <dbReference type="Rhea" id="RHEA-COMP:10131"/>
        <dbReference type="Rhea" id="RHEA-COMP:11726"/>
        <dbReference type="Rhea" id="RHEA-COMP:11732"/>
        <dbReference type="Rhea" id="RHEA-COMP:11733"/>
        <dbReference type="ChEBI" id="CHEBI:13193"/>
        <dbReference type="ChEBI" id="CHEBI:15378"/>
        <dbReference type="ChEBI" id="CHEBI:17499"/>
        <dbReference type="ChEBI" id="CHEBI:29950"/>
        <dbReference type="ChEBI" id="CHEBI:30616"/>
        <dbReference type="ChEBI" id="CHEBI:33019"/>
        <dbReference type="ChEBI" id="CHEBI:61963"/>
        <dbReference type="ChEBI" id="CHEBI:87171"/>
        <dbReference type="ChEBI" id="CHEBI:87172"/>
        <dbReference type="ChEBI" id="CHEBI:456215"/>
        <dbReference type="EC" id="2.8.1.14"/>
    </reaction>
</comment>
<keyword evidence="9" id="KW-0547">Nucleotide-binding</keyword>
<evidence type="ECO:0000259" key="17">
    <source>
        <dbReference type="Pfam" id="PF20259"/>
    </source>
</evidence>
<feature type="non-terminal residue" evidence="18">
    <location>
        <position position="440"/>
    </location>
</feature>
<keyword evidence="6" id="KW-0820">tRNA-binding</keyword>
<dbReference type="FunFam" id="2.40.30.10:FF:000057">
    <property type="entry name" value="Mitochondrial tRNA-specific 2-thiouridylase 1"/>
    <property type="match status" value="1"/>
</dbReference>
<comment type="caution">
    <text evidence="18">The sequence shown here is derived from an EMBL/GenBank/DDBJ whole genome shotgun (WGS) entry which is preliminary data.</text>
</comment>
<evidence type="ECO:0000259" key="16">
    <source>
        <dbReference type="Pfam" id="PF20258"/>
    </source>
</evidence>
<dbReference type="PANTHER" id="PTHR11933">
    <property type="entry name" value="TRNA 5-METHYLAMINOMETHYL-2-THIOURIDYLATE -METHYLTRANSFERASE"/>
    <property type="match status" value="1"/>
</dbReference>
<keyword evidence="10" id="KW-0067">ATP-binding</keyword>
<dbReference type="Gene3D" id="3.40.50.620">
    <property type="entry name" value="HUPs"/>
    <property type="match status" value="1"/>
</dbReference>
<dbReference type="GO" id="GO:0005524">
    <property type="term" value="F:ATP binding"/>
    <property type="evidence" value="ECO:0007669"/>
    <property type="project" value="UniProtKB-KW"/>
</dbReference>
<dbReference type="EC" id="2.8.1.14" evidence="4"/>
<evidence type="ECO:0000256" key="3">
    <source>
        <dbReference type="ARBA" id="ARBA00006191"/>
    </source>
</evidence>
<dbReference type="GO" id="GO:0061708">
    <property type="term" value="F:tRNA-5-taurinomethyluridine 2-sulfurtransferase"/>
    <property type="evidence" value="ECO:0007669"/>
    <property type="project" value="UniProtKB-EC"/>
</dbReference>
<dbReference type="Pfam" id="PF20259">
    <property type="entry name" value="tRNA_Me_trans_M"/>
    <property type="match status" value="1"/>
</dbReference>
<evidence type="ECO:0000256" key="7">
    <source>
        <dbReference type="ARBA" id="ARBA00022679"/>
    </source>
</evidence>
<reference evidence="18" key="1">
    <citation type="submission" date="2020-02" db="EMBL/GenBank/DDBJ databases">
        <title>Bird 10,000 Genomes (B10K) Project - Family phase.</title>
        <authorList>
            <person name="Zhang G."/>
        </authorList>
    </citation>
    <scope>NUCLEOTIDE SEQUENCE</scope>
    <source>
        <strain evidence="18">B10K-DU-002-37</strain>
        <tissue evidence="18">Muscle</tissue>
    </source>
</reference>
<evidence type="ECO:0000256" key="4">
    <source>
        <dbReference type="ARBA" id="ARBA00011953"/>
    </source>
</evidence>
<dbReference type="GO" id="GO:0000049">
    <property type="term" value="F:tRNA binding"/>
    <property type="evidence" value="ECO:0007669"/>
    <property type="project" value="UniProtKB-KW"/>
</dbReference>
<keyword evidence="7" id="KW-0808">Transferase</keyword>
<comment type="subcellular location">
    <subcellularLocation>
        <location evidence="2">Mitochondrion</location>
    </subcellularLocation>
</comment>
<dbReference type="SUPFAM" id="SSF52402">
    <property type="entry name" value="Adenine nucleotide alpha hydrolases-like"/>
    <property type="match status" value="1"/>
</dbReference>
<accession>A0A852J7X4</accession>
<dbReference type="GO" id="GO:0002143">
    <property type="term" value="P:tRNA wobble position uridine thiolation"/>
    <property type="evidence" value="ECO:0007669"/>
    <property type="project" value="TreeGrafter"/>
</dbReference>
<dbReference type="FunFam" id="3.40.50.620:FF:000104">
    <property type="entry name" value="Mitochondrial tRNA-specific 2-thiouridylase 1"/>
    <property type="match status" value="1"/>
</dbReference>
<evidence type="ECO:0000256" key="12">
    <source>
        <dbReference type="ARBA" id="ARBA00023128"/>
    </source>
</evidence>
<dbReference type="HAMAP" id="MF_00144">
    <property type="entry name" value="tRNA_thiouridyl_MnmA"/>
    <property type="match status" value="1"/>
</dbReference>
<evidence type="ECO:0000256" key="15">
    <source>
        <dbReference type="SAM" id="MobiDB-lite"/>
    </source>
</evidence>
<feature type="domain" description="tRNA-specific 2-thiouridylase MnmA-like central" evidence="17">
    <location>
        <begin position="255"/>
        <end position="317"/>
    </location>
</feature>
<dbReference type="InterPro" id="IPR004506">
    <property type="entry name" value="MnmA-like"/>
</dbReference>
<dbReference type="CDD" id="cd01998">
    <property type="entry name" value="MnmA_TRMU-like"/>
    <property type="match status" value="1"/>
</dbReference>
<proteinExistence type="inferred from homology"/>
<dbReference type="Pfam" id="PF20258">
    <property type="entry name" value="tRNA_Me_trans_C"/>
    <property type="match status" value="1"/>
</dbReference>
<evidence type="ECO:0000256" key="11">
    <source>
        <dbReference type="ARBA" id="ARBA00022884"/>
    </source>
</evidence>
<feature type="non-terminal residue" evidence="18">
    <location>
        <position position="1"/>
    </location>
</feature>
<sequence>MLAAGRRVACAVSGGVDSAVAALLLRRRGYQVTGVFMKNWDPLDEQGACSIDRDCEDAYWVCQKLDIPFHQVSYVKEYWNEVFSDLLKEYELGRTPNPDIVCNKHIKFHYFLHYAMDNLGADAIATGHYARTSLEDEEVFQQKHTKRPQRLFRNRFEVRNTVKLLQGADLSKDQTFFLSQISQDALRKTIFPLGDLTKNYVKKIAAEHGLHHVLKKKEAWLLIGIISNIFPCFYGFDTFPFQSMGVCFIGERNFEKFLLEYLEPRPGNFVSIEDKKVMGTHKGWFLYTIGQRARLAGLKDAWFVVDKDVNTGDVFVAPTTDHPALYRDLLRTNRVHWIAEEPPAELVRDKMMECHFRFQHQMALVPCVLTLNQDGSVWVTLVKPIRAITPGQFAVFYKGHECLGSGKILRIGPSVYTMQQGKKRDESPKKEEVNKTEPAT</sequence>
<keyword evidence="11" id="KW-0694">RNA-binding</keyword>
<dbReference type="InterPro" id="IPR014729">
    <property type="entry name" value="Rossmann-like_a/b/a_fold"/>
</dbReference>
<dbReference type="Proteomes" id="UP000627253">
    <property type="component" value="Unassembled WGS sequence"/>
</dbReference>
<protein>
    <recommendedName>
        <fullName evidence="5">Mitochondrial tRNA-specific 2-thiouridylase 1</fullName>
        <ecNumber evidence="4">2.8.1.14</ecNumber>
    </recommendedName>
</protein>
<name>A0A852J7X4_9PICI</name>
<keyword evidence="12" id="KW-0496">Mitochondrion</keyword>
<gene>
    <name evidence="18" type="primary">Trmu</name>
    <name evidence="18" type="ORF">TRILEU_R11082</name>
</gene>
<dbReference type="InterPro" id="IPR023382">
    <property type="entry name" value="MnmA-like_central_sf"/>
</dbReference>
<dbReference type="GO" id="GO:0005739">
    <property type="term" value="C:mitochondrion"/>
    <property type="evidence" value="ECO:0007669"/>
    <property type="project" value="UniProtKB-SubCell"/>
</dbReference>
<evidence type="ECO:0000313" key="18">
    <source>
        <dbReference type="EMBL" id="NXX47240.1"/>
    </source>
</evidence>
<feature type="compositionally biased region" description="Basic and acidic residues" evidence="15">
    <location>
        <begin position="422"/>
        <end position="440"/>
    </location>
</feature>
<comment type="similarity">
    <text evidence="3">Belongs to the MnmA/TRMU family.</text>
</comment>
<evidence type="ECO:0000256" key="9">
    <source>
        <dbReference type="ARBA" id="ARBA00022741"/>
    </source>
</evidence>
<organism evidence="18 19">
    <name type="scientific">Tricholaema leucomelas</name>
    <name type="common">pied barbet</name>
    <dbReference type="NCBI Taxonomy" id="240729"/>
    <lineage>
        <taxon>Eukaryota</taxon>
        <taxon>Metazoa</taxon>
        <taxon>Chordata</taxon>
        <taxon>Craniata</taxon>
        <taxon>Vertebrata</taxon>
        <taxon>Euteleostomi</taxon>
        <taxon>Archelosauria</taxon>
        <taxon>Archosauria</taxon>
        <taxon>Dinosauria</taxon>
        <taxon>Saurischia</taxon>
        <taxon>Theropoda</taxon>
        <taxon>Coelurosauria</taxon>
        <taxon>Aves</taxon>
        <taxon>Neognathae</taxon>
        <taxon>Neoaves</taxon>
        <taxon>Telluraves</taxon>
        <taxon>Coraciimorphae</taxon>
        <taxon>Piciformes</taxon>
        <taxon>Lybiidae</taxon>
        <taxon>Tricholaema lacrymosa</taxon>
    </lineage>
</organism>
<evidence type="ECO:0000256" key="8">
    <source>
        <dbReference type="ARBA" id="ARBA00022694"/>
    </source>
</evidence>
<dbReference type="Pfam" id="PF03054">
    <property type="entry name" value="tRNA_Me_trans"/>
    <property type="match status" value="1"/>
</dbReference>
<comment type="function">
    <text evidence="1">Catalyzes the 2-thiolation of uridine at the wobble position (U34) of mitochondrial tRNA(Lys), tRNA(Glu) and tRNA(Gln). Required for the formation of 5-taurinomethyl-2-thiouridine (tm5s2U) of mitochondrial tRNA(Lys), tRNA(Glu), and tRNA(Gln) at the wobble position. ATP is required to activate the C2 atom of the wobble base.</text>
</comment>
<dbReference type="FunFam" id="2.30.30.280:FF:000001">
    <property type="entry name" value="tRNA-specific 2-thiouridylase MnmA"/>
    <property type="match status" value="1"/>
</dbReference>
<keyword evidence="19" id="KW-1185">Reference proteome</keyword>
<evidence type="ECO:0000256" key="5">
    <source>
        <dbReference type="ARBA" id="ARBA00018888"/>
    </source>
</evidence>
<dbReference type="EMBL" id="WAAF01014675">
    <property type="protein sequence ID" value="NXX47240.1"/>
    <property type="molecule type" value="Genomic_DNA"/>
</dbReference>
<evidence type="ECO:0000256" key="2">
    <source>
        <dbReference type="ARBA" id="ARBA00004173"/>
    </source>
</evidence>
<evidence type="ECO:0000256" key="14">
    <source>
        <dbReference type="ARBA" id="ARBA00049564"/>
    </source>
</evidence>
<dbReference type="InterPro" id="IPR046884">
    <property type="entry name" value="MnmA-like_central"/>
</dbReference>